<evidence type="ECO:0000256" key="9">
    <source>
        <dbReference type="ARBA" id="ARBA00023136"/>
    </source>
</evidence>
<feature type="domain" description="PX" evidence="11">
    <location>
        <begin position="1"/>
        <end position="108"/>
    </location>
</feature>
<evidence type="ECO:0000256" key="1">
    <source>
        <dbReference type="ARBA" id="ARBA00004180"/>
    </source>
</evidence>
<dbReference type="GO" id="GO:0032456">
    <property type="term" value="P:endocytic recycling"/>
    <property type="evidence" value="ECO:0007669"/>
    <property type="project" value="TreeGrafter"/>
</dbReference>
<dbReference type="SUPFAM" id="SSF64268">
    <property type="entry name" value="PX domain"/>
    <property type="match status" value="1"/>
</dbReference>
<dbReference type="PROSITE" id="PS50195">
    <property type="entry name" value="PX"/>
    <property type="match status" value="1"/>
</dbReference>
<dbReference type="CDD" id="cd13337">
    <property type="entry name" value="FERM-like_C_SNX17"/>
    <property type="match status" value="1"/>
</dbReference>
<dbReference type="Pfam" id="PF21271">
    <property type="entry name" value="SNX17-31_F2_FERM"/>
    <property type="match status" value="1"/>
</dbReference>
<evidence type="ECO:0000256" key="7">
    <source>
        <dbReference type="ARBA" id="ARBA00022927"/>
    </source>
</evidence>
<reference evidence="12" key="2">
    <citation type="submission" date="2022-10" db="EMBL/GenBank/DDBJ databases">
        <authorList>
            <consortium name="ENA_rothamsted_submissions"/>
            <consortium name="culmorum"/>
            <person name="King R."/>
        </authorList>
    </citation>
    <scope>NUCLEOTIDE SEQUENCE</scope>
</reference>
<evidence type="ECO:0000256" key="6">
    <source>
        <dbReference type="ARBA" id="ARBA00022753"/>
    </source>
</evidence>
<dbReference type="InterPro" id="IPR040842">
    <property type="entry name" value="SNX17/31_FERM"/>
</dbReference>
<organism evidence="12 13">
    <name type="scientific">Phaedon cochleariae</name>
    <name type="common">Mustard beetle</name>
    <dbReference type="NCBI Taxonomy" id="80249"/>
    <lineage>
        <taxon>Eukaryota</taxon>
        <taxon>Metazoa</taxon>
        <taxon>Ecdysozoa</taxon>
        <taxon>Arthropoda</taxon>
        <taxon>Hexapoda</taxon>
        <taxon>Insecta</taxon>
        <taxon>Pterygota</taxon>
        <taxon>Neoptera</taxon>
        <taxon>Endopterygota</taxon>
        <taxon>Coleoptera</taxon>
        <taxon>Polyphaga</taxon>
        <taxon>Cucujiformia</taxon>
        <taxon>Chrysomeloidea</taxon>
        <taxon>Chrysomelidae</taxon>
        <taxon>Chrysomelinae</taxon>
        <taxon>Chrysomelini</taxon>
        <taxon>Phaedon</taxon>
    </lineage>
</organism>
<comment type="subcellular location">
    <subcellularLocation>
        <location evidence="1">Cytoplasmic vesicle membrane</location>
        <topology evidence="1">Peripheral membrane protein</topology>
        <orientation evidence="1">Cytoplasmic side</orientation>
    </subcellularLocation>
    <subcellularLocation>
        <location evidence="2">Early endosome</location>
    </subcellularLocation>
</comment>
<dbReference type="OrthoDB" id="5772781at2759"/>
<dbReference type="Gene3D" id="3.30.1520.10">
    <property type="entry name" value="Phox-like domain"/>
    <property type="match status" value="1"/>
</dbReference>
<dbReference type="Pfam" id="PF21273">
    <property type="entry name" value="SNX17-27-31_F1_FERM"/>
    <property type="match status" value="1"/>
</dbReference>
<dbReference type="EMBL" id="OU896720">
    <property type="protein sequence ID" value="CAH1153480.1"/>
    <property type="molecule type" value="Genomic_DNA"/>
</dbReference>
<dbReference type="InterPro" id="IPR028666">
    <property type="entry name" value="SNX17_FERM_N"/>
</dbReference>
<keyword evidence="7" id="KW-0653">Protein transport</keyword>
<dbReference type="Gene3D" id="3.10.20.90">
    <property type="entry name" value="Phosphatidylinositol 3-kinase Catalytic Subunit, Chain A, domain 1"/>
    <property type="match status" value="1"/>
</dbReference>
<evidence type="ECO:0000256" key="10">
    <source>
        <dbReference type="ARBA" id="ARBA00023329"/>
    </source>
</evidence>
<dbReference type="GO" id="GO:0035091">
    <property type="term" value="F:phosphatidylinositol binding"/>
    <property type="evidence" value="ECO:0007669"/>
    <property type="project" value="InterPro"/>
</dbReference>
<evidence type="ECO:0000313" key="13">
    <source>
        <dbReference type="Proteomes" id="UP001153737"/>
    </source>
</evidence>
<gene>
    <name evidence="12" type="ORF">PHAECO_LOCUS4324</name>
</gene>
<dbReference type="Pfam" id="PF00787">
    <property type="entry name" value="PX"/>
    <property type="match status" value="1"/>
</dbReference>
<dbReference type="GO" id="GO:0006886">
    <property type="term" value="P:intracellular protein transport"/>
    <property type="evidence" value="ECO:0007669"/>
    <property type="project" value="TreeGrafter"/>
</dbReference>
<dbReference type="GO" id="GO:0030659">
    <property type="term" value="C:cytoplasmic vesicle membrane"/>
    <property type="evidence" value="ECO:0007669"/>
    <property type="project" value="UniProtKB-SubCell"/>
</dbReference>
<dbReference type="PANTHER" id="PTHR12431:SF14">
    <property type="entry name" value="LD15323P"/>
    <property type="match status" value="1"/>
</dbReference>
<dbReference type="InterPro" id="IPR048763">
    <property type="entry name" value="SNX17-31_FERM_F1"/>
</dbReference>
<evidence type="ECO:0000313" key="12">
    <source>
        <dbReference type="EMBL" id="CAH1153480.1"/>
    </source>
</evidence>
<keyword evidence="9" id="KW-0472">Membrane</keyword>
<dbReference type="Gene3D" id="2.30.29.30">
    <property type="entry name" value="Pleckstrin-homology domain (PH domain)/Phosphotyrosine-binding domain (PTB)"/>
    <property type="match status" value="1"/>
</dbReference>
<dbReference type="Pfam" id="PF18116">
    <property type="entry name" value="SNX17_FERM_C"/>
    <property type="match status" value="1"/>
</dbReference>
<evidence type="ECO:0000256" key="5">
    <source>
        <dbReference type="ARBA" id="ARBA00022490"/>
    </source>
</evidence>
<dbReference type="AlphaFoldDB" id="A0A9P0DNQ8"/>
<keyword evidence="8" id="KW-0446">Lipid-binding</keyword>
<dbReference type="InterPro" id="IPR011993">
    <property type="entry name" value="PH-like_dom_sf"/>
</dbReference>
<reference evidence="12" key="1">
    <citation type="submission" date="2022-01" db="EMBL/GenBank/DDBJ databases">
        <authorList>
            <person name="King R."/>
        </authorList>
    </citation>
    <scope>NUCLEOTIDE SEQUENCE</scope>
</reference>
<evidence type="ECO:0000259" key="11">
    <source>
        <dbReference type="PROSITE" id="PS50195"/>
    </source>
</evidence>
<dbReference type="InterPro" id="IPR037836">
    <property type="entry name" value="SNX17_FERM-like_dom"/>
</dbReference>
<evidence type="ECO:0000256" key="8">
    <source>
        <dbReference type="ARBA" id="ARBA00023121"/>
    </source>
</evidence>
<dbReference type="FunFam" id="1.20.80.60:FF:000001">
    <property type="entry name" value="Sorting nexin-17 isoform1"/>
    <property type="match status" value="1"/>
</dbReference>
<keyword evidence="4" id="KW-0813">Transport</keyword>
<evidence type="ECO:0000256" key="2">
    <source>
        <dbReference type="ARBA" id="ARBA00004412"/>
    </source>
</evidence>
<dbReference type="InterPro" id="IPR036871">
    <property type="entry name" value="PX_dom_sf"/>
</dbReference>
<dbReference type="GO" id="GO:0005769">
    <property type="term" value="C:early endosome"/>
    <property type="evidence" value="ECO:0007669"/>
    <property type="project" value="UniProtKB-SubCell"/>
</dbReference>
<evidence type="ECO:0000256" key="4">
    <source>
        <dbReference type="ARBA" id="ARBA00022448"/>
    </source>
</evidence>
<protein>
    <recommendedName>
        <fullName evidence="11">PX domain-containing protein</fullName>
    </recommendedName>
</protein>
<evidence type="ECO:0000256" key="3">
    <source>
        <dbReference type="ARBA" id="ARBA00010883"/>
    </source>
</evidence>
<keyword evidence="10" id="KW-0968">Cytoplasmic vesicle</keyword>
<dbReference type="FunFam" id="2.30.29.30:FF:000145">
    <property type="entry name" value="Sorting nexin-17 isoform1"/>
    <property type="match status" value="1"/>
</dbReference>
<keyword evidence="6" id="KW-0967">Endosome</keyword>
<dbReference type="Gene3D" id="1.20.80.60">
    <property type="match status" value="1"/>
</dbReference>
<dbReference type="FunFam" id="3.30.1520.10:FF:000008">
    <property type="entry name" value="Sorting nexin-17 isoform1"/>
    <property type="match status" value="1"/>
</dbReference>
<dbReference type="InterPro" id="IPR001683">
    <property type="entry name" value="PX_dom"/>
</dbReference>
<accession>A0A9P0DNQ8</accession>
<keyword evidence="5" id="KW-0963">Cytoplasm</keyword>
<keyword evidence="13" id="KW-1185">Reference proteome</keyword>
<name>A0A9P0DNQ8_PHACE</name>
<dbReference type="PANTHER" id="PTHR12431">
    <property type="entry name" value="SORTING NEXIN 17 AND 27"/>
    <property type="match status" value="1"/>
</dbReference>
<proteinExistence type="inferred from homology"/>
<dbReference type="CDD" id="cd16121">
    <property type="entry name" value="FERM_F1_SNX17"/>
    <property type="match status" value="1"/>
</dbReference>
<dbReference type="SMART" id="SM00312">
    <property type="entry name" value="PX"/>
    <property type="match status" value="1"/>
</dbReference>
<dbReference type="Proteomes" id="UP001153737">
    <property type="component" value="Chromosome 14"/>
</dbReference>
<comment type="similarity">
    <text evidence="3">Belongs to the sorting nexin family.</text>
</comment>
<dbReference type="InterPro" id="IPR048767">
    <property type="entry name" value="SNX17-31_FERM_F2"/>
</dbReference>
<dbReference type="CDD" id="cd06885">
    <property type="entry name" value="PX_SNX17_31"/>
    <property type="match status" value="1"/>
</dbReference>
<sequence length="467" mass="53965">MHFSIPDTQELNEGNGSTFIGYNIHINGIFHCTVRYKQLHNLNEQLKKGFGNEAVPAFPPKKLLPLTGAQLEERRVQLEKYIQTIGQDSRLVTSELIIGFLLSAQQETTCEKKQDINLDIYTMNNYQIPVWVSSFDRTEQVLATAFKYINLPLEYLDYFSLYLVKKDNSGEIIVLRKLLDFESPYISHKLQRDANKIVLRKSYWNTNYDFELMNDPIALNLLYVQTVTEVEKGWIFTSREIKSRLTSLQVSLAKREYIEIAQSLKYYGFMQFLPCFCDYPKPETKVLIAIGNQELSMRIPGTGQMVKEGSFKVTRMRCWRITATHNKQDMAANSRCSTNSSLELSFEYLMSKDKLQWITISSEQAILMSVCLQSLVDELLLNRNGVKKKYLPGTRSSWSYMKRDGSSQLISIDDVSLDNKIDDTQEGNYEESFSIKKLQEKFSSVSFKNGREFIENHAFECIGDDDL</sequence>